<dbReference type="GO" id="GO:0046464">
    <property type="term" value="P:acylglycerol catabolic process"/>
    <property type="evidence" value="ECO:0007669"/>
    <property type="project" value="TreeGrafter"/>
</dbReference>
<feature type="domain" description="AB hydrolase-1" evidence="1">
    <location>
        <begin position="65"/>
        <end position="286"/>
    </location>
</feature>
<dbReference type="EMBL" id="JFFI01000567">
    <property type="protein sequence ID" value="KXH66964.1"/>
    <property type="molecule type" value="Genomic_DNA"/>
</dbReference>
<dbReference type="SUPFAM" id="SSF53474">
    <property type="entry name" value="alpha/beta-Hydrolases"/>
    <property type="match status" value="1"/>
</dbReference>
<comment type="caution">
    <text evidence="2">The sequence shown here is derived from an EMBL/GenBank/DDBJ whole genome shotgun (WGS) entry which is preliminary data.</text>
</comment>
<dbReference type="InterPro" id="IPR000073">
    <property type="entry name" value="AB_hydrolase_1"/>
</dbReference>
<dbReference type="PANTHER" id="PTHR43798">
    <property type="entry name" value="MONOACYLGLYCEROL LIPASE"/>
    <property type="match status" value="1"/>
</dbReference>
<dbReference type="AlphaFoldDB" id="A0A135V2S1"/>
<dbReference type="OrthoDB" id="284184at2759"/>
<protein>
    <recommendedName>
        <fullName evidence="1">AB hydrolase-1 domain-containing protein</fullName>
    </recommendedName>
</protein>
<evidence type="ECO:0000313" key="2">
    <source>
        <dbReference type="EMBL" id="KXH66964.1"/>
    </source>
</evidence>
<dbReference type="Proteomes" id="UP000070121">
    <property type="component" value="Unassembled WGS sequence"/>
</dbReference>
<dbReference type="InterPro" id="IPR029058">
    <property type="entry name" value="AB_hydrolase_fold"/>
</dbReference>
<sequence>MTVLDLSMLTKKTLAVSRGFTYTYYTSPARNSLPTLLLFHGWPDTARRWAGLANNCLIPPDAVEILDTESLTRVISLGHDWGCLIAQRLYNFHPDRICGLVTLSVPYMPPSGDFDLKAVNEMTRKAFDVGIFEYWHFFLAEDSVDIMNTNLESVYSVTFGDPHTWLENWCTPGKMRQFITRGRTQPTLLFATPEHRADFMERYGRDGGFAAPRCVYTVTSSGISARSERMLSEDVKTVRVPVLYWGGEQDYVCRPELFQQSIAAGVLPDVKSTTSTGGHWAFLERPLVFGEDVMGWLQEIFDSCSSVGRFENRDNPADSFTNSSQCN</sequence>
<dbReference type="Pfam" id="PF00561">
    <property type="entry name" value="Abhydrolase_1"/>
    <property type="match status" value="1"/>
</dbReference>
<gene>
    <name evidence="2" type="ORF">CSAL01_07962</name>
</gene>
<proteinExistence type="predicted"/>
<organism evidence="2 3">
    <name type="scientific">Colletotrichum salicis</name>
    <dbReference type="NCBI Taxonomy" id="1209931"/>
    <lineage>
        <taxon>Eukaryota</taxon>
        <taxon>Fungi</taxon>
        <taxon>Dikarya</taxon>
        <taxon>Ascomycota</taxon>
        <taxon>Pezizomycotina</taxon>
        <taxon>Sordariomycetes</taxon>
        <taxon>Hypocreomycetidae</taxon>
        <taxon>Glomerellales</taxon>
        <taxon>Glomerellaceae</taxon>
        <taxon>Colletotrichum</taxon>
        <taxon>Colletotrichum acutatum species complex</taxon>
    </lineage>
</organism>
<dbReference type="InterPro" id="IPR050266">
    <property type="entry name" value="AB_hydrolase_sf"/>
</dbReference>
<dbReference type="GO" id="GO:0047372">
    <property type="term" value="F:monoacylglycerol lipase activity"/>
    <property type="evidence" value="ECO:0007669"/>
    <property type="project" value="TreeGrafter"/>
</dbReference>
<dbReference type="STRING" id="1209931.A0A135V2S1"/>
<dbReference type="Gene3D" id="3.40.50.1820">
    <property type="entry name" value="alpha/beta hydrolase"/>
    <property type="match status" value="1"/>
</dbReference>
<dbReference type="GO" id="GO:0016020">
    <property type="term" value="C:membrane"/>
    <property type="evidence" value="ECO:0007669"/>
    <property type="project" value="TreeGrafter"/>
</dbReference>
<name>A0A135V2S1_9PEZI</name>
<accession>A0A135V2S1</accession>
<keyword evidence="3" id="KW-1185">Reference proteome</keyword>
<reference evidence="2 3" key="1">
    <citation type="submission" date="2014-02" db="EMBL/GenBank/DDBJ databases">
        <title>The genome sequence of Colletotrichum salicis CBS 607.94.</title>
        <authorList>
            <person name="Baroncelli R."/>
            <person name="Thon M.R."/>
        </authorList>
    </citation>
    <scope>NUCLEOTIDE SEQUENCE [LARGE SCALE GENOMIC DNA]</scope>
    <source>
        <strain evidence="2 3">CBS 607.94</strain>
    </source>
</reference>
<evidence type="ECO:0000313" key="3">
    <source>
        <dbReference type="Proteomes" id="UP000070121"/>
    </source>
</evidence>
<evidence type="ECO:0000259" key="1">
    <source>
        <dbReference type="Pfam" id="PF00561"/>
    </source>
</evidence>
<dbReference type="PANTHER" id="PTHR43798:SF33">
    <property type="entry name" value="HYDROLASE, PUTATIVE (AFU_ORTHOLOGUE AFUA_2G14860)-RELATED"/>
    <property type="match status" value="1"/>
</dbReference>